<dbReference type="Proteomes" id="UP001162483">
    <property type="component" value="Unassembled WGS sequence"/>
</dbReference>
<dbReference type="InterPro" id="IPR009448">
    <property type="entry name" value="UDP-g_GGtrans"/>
</dbReference>
<dbReference type="EMBL" id="CATNWA010016047">
    <property type="protein sequence ID" value="CAI9589332.1"/>
    <property type="molecule type" value="Genomic_DNA"/>
</dbReference>
<sequence length="141" mass="15824">MYNKLNGGEVLTAEIVKSVLTYEFPHIEVEHVLGSNSEYNHKLKTGATFYKKSGLGPLPQALFNGAPFNTEEMDVEEMETTILQRIIDATGFFQRAVFMGLLNENSDAVDFLMEQPNIVTRLNPSILNSEKTYVNFISRSG</sequence>
<protein>
    <recommendedName>
        <fullName evidence="1">UGGT thioredoxin-like domain-containing protein</fullName>
    </recommendedName>
</protein>
<dbReference type="InterPro" id="IPR040692">
    <property type="entry name" value="UGGT_TRXL_3"/>
</dbReference>
<feature type="domain" description="UGGT thioredoxin-like" evidence="1">
    <location>
        <begin position="14"/>
        <end position="126"/>
    </location>
</feature>
<evidence type="ECO:0000313" key="3">
    <source>
        <dbReference type="Proteomes" id="UP001162483"/>
    </source>
</evidence>
<reference evidence="2" key="1">
    <citation type="submission" date="2023-05" db="EMBL/GenBank/DDBJ databases">
        <authorList>
            <person name="Stuckert A."/>
        </authorList>
    </citation>
    <scope>NUCLEOTIDE SEQUENCE</scope>
</reference>
<gene>
    <name evidence="2" type="ORF">SPARVUS_LOCUS10875317</name>
</gene>
<accession>A0ABN9EX49</accession>
<organism evidence="2 3">
    <name type="scientific">Staurois parvus</name>
    <dbReference type="NCBI Taxonomy" id="386267"/>
    <lineage>
        <taxon>Eukaryota</taxon>
        <taxon>Metazoa</taxon>
        <taxon>Chordata</taxon>
        <taxon>Craniata</taxon>
        <taxon>Vertebrata</taxon>
        <taxon>Euteleostomi</taxon>
        <taxon>Amphibia</taxon>
        <taxon>Batrachia</taxon>
        <taxon>Anura</taxon>
        <taxon>Neobatrachia</taxon>
        <taxon>Ranoidea</taxon>
        <taxon>Ranidae</taxon>
        <taxon>Staurois</taxon>
    </lineage>
</organism>
<dbReference type="PANTHER" id="PTHR11226">
    <property type="entry name" value="UDP-GLUCOSE GLYCOPROTEIN:GLUCOSYLTRANSFERASE"/>
    <property type="match status" value="1"/>
</dbReference>
<evidence type="ECO:0000313" key="2">
    <source>
        <dbReference type="EMBL" id="CAI9589332.1"/>
    </source>
</evidence>
<dbReference type="PANTHER" id="PTHR11226:SF1">
    <property type="entry name" value="UDP-GLUCOSE:GLYCOPROTEIN GLUCOSYLTRANSFERASE 2"/>
    <property type="match status" value="1"/>
</dbReference>
<keyword evidence="3" id="KW-1185">Reference proteome</keyword>
<dbReference type="Pfam" id="PF18402">
    <property type="entry name" value="Thioredoxin_14"/>
    <property type="match status" value="1"/>
</dbReference>
<evidence type="ECO:0000259" key="1">
    <source>
        <dbReference type="Pfam" id="PF18402"/>
    </source>
</evidence>
<name>A0ABN9EX49_9NEOB</name>
<comment type="caution">
    <text evidence="2">The sequence shown here is derived from an EMBL/GenBank/DDBJ whole genome shotgun (WGS) entry which is preliminary data.</text>
</comment>
<feature type="non-terminal residue" evidence="2">
    <location>
        <position position="141"/>
    </location>
</feature>
<proteinExistence type="predicted"/>